<keyword evidence="2" id="KW-1185">Reference proteome</keyword>
<accession>A0A4Y8PH44</accession>
<reference evidence="1 2" key="1">
    <citation type="submission" date="2016-05" db="EMBL/GenBank/DDBJ databases">
        <title>Diversity and Homogeneity among Thermoacidophilic Verrucomicrobia Methanotrophs Linked with Geographical Origin.</title>
        <authorList>
            <person name="Erikstad H.-A."/>
            <person name="Smestad N.B."/>
            <person name="Ceballos R.M."/>
            <person name="Birkeland N.-K."/>
        </authorList>
    </citation>
    <scope>NUCLEOTIDE SEQUENCE [LARGE SCALE GENOMIC DNA]</scope>
    <source>
        <strain evidence="1 2">Phi</strain>
    </source>
</reference>
<comment type="caution">
    <text evidence="1">The sequence shown here is derived from an EMBL/GenBank/DDBJ whole genome shotgun (WGS) entry which is preliminary data.</text>
</comment>
<proteinExistence type="predicted"/>
<dbReference type="Proteomes" id="UP000297713">
    <property type="component" value="Unassembled WGS sequence"/>
</dbReference>
<evidence type="ECO:0000313" key="2">
    <source>
        <dbReference type="Proteomes" id="UP000297713"/>
    </source>
</evidence>
<evidence type="ECO:0000313" key="1">
    <source>
        <dbReference type="EMBL" id="TFE72596.1"/>
    </source>
</evidence>
<protein>
    <submittedName>
        <fullName evidence="1">Uncharacterized protein</fullName>
    </submittedName>
</protein>
<sequence length="102" mass="11645">MRASRAKRVQRMTCPIGRGNDVEAFRKDVADLGIQDNWPRWAWEQLIRTGMARHEPVHRMTCPVGRGNRVVLLEGLTNNRPLGRGNQGAVMGVGWIRTKRQK</sequence>
<organism evidence="1 2">
    <name type="scientific">Methylacidiphilum caldifontis</name>
    <dbReference type="NCBI Taxonomy" id="2795386"/>
    <lineage>
        <taxon>Bacteria</taxon>
        <taxon>Pseudomonadati</taxon>
        <taxon>Verrucomicrobiota</taxon>
        <taxon>Methylacidiphilae</taxon>
        <taxon>Methylacidiphilales</taxon>
        <taxon>Methylacidiphilaceae</taxon>
        <taxon>Methylacidiphilum (ex Ratnadevi et al. 2023)</taxon>
    </lineage>
</organism>
<gene>
    <name evidence="1" type="ORF">A7Q10_10615</name>
</gene>
<dbReference type="AlphaFoldDB" id="A0A4Y8PH44"/>
<name>A0A4Y8PH44_9BACT</name>
<dbReference type="EMBL" id="LXQC01000022">
    <property type="protein sequence ID" value="TFE72596.1"/>
    <property type="molecule type" value="Genomic_DNA"/>
</dbReference>